<keyword evidence="3" id="KW-1185">Reference proteome</keyword>
<gene>
    <name evidence="2" type="ORF">BDW02DRAFT_183830</name>
</gene>
<accession>A0A6A5K3B9</accession>
<reference evidence="2" key="1">
    <citation type="submission" date="2020-01" db="EMBL/GenBank/DDBJ databases">
        <authorList>
            <consortium name="DOE Joint Genome Institute"/>
            <person name="Haridas S."/>
            <person name="Albert R."/>
            <person name="Binder M."/>
            <person name="Bloem J."/>
            <person name="Labutti K."/>
            <person name="Salamov A."/>
            <person name="Andreopoulos B."/>
            <person name="Baker S.E."/>
            <person name="Barry K."/>
            <person name="Bills G."/>
            <person name="Bluhm B.H."/>
            <person name="Cannon C."/>
            <person name="Castanera R."/>
            <person name="Culley D.E."/>
            <person name="Daum C."/>
            <person name="Ezra D."/>
            <person name="Gonzalez J.B."/>
            <person name="Henrissat B."/>
            <person name="Kuo A."/>
            <person name="Liang C."/>
            <person name="Lipzen A."/>
            <person name="Lutzoni F."/>
            <person name="Magnuson J."/>
            <person name="Mondo S."/>
            <person name="Nolan M."/>
            <person name="Ohm R."/>
            <person name="Pangilinan J."/>
            <person name="Park H.-J."/>
            <person name="Ramirez L."/>
            <person name="Alfaro M."/>
            <person name="Sun H."/>
            <person name="Tritt A."/>
            <person name="Yoshinaga Y."/>
            <person name="Zwiers L.-H."/>
            <person name="Turgeon B.G."/>
            <person name="Goodwin S.B."/>
            <person name="Spatafora J.W."/>
            <person name="Crous P.W."/>
            <person name="Grigoriev I.V."/>
        </authorList>
    </citation>
    <scope>NUCLEOTIDE SEQUENCE</scope>
    <source>
        <strain evidence="2">P77</strain>
    </source>
</reference>
<dbReference type="AlphaFoldDB" id="A0A6A5K3B9"/>
<dbReference type="EMBL" id="ML975467">
    <property type="protein sequence ID" value="KAF1829097.1"/>
    <property type="molecule type" value="Genomic_DNA"/>
</dbReference>
<feature type="compositionally biased region" description="Polar residues" evidence="1">
    <location>
        <begin position="274"/>
        <end position="286"/>
    </location>
</feature>
<protein>
    <submittedName>
        <fullName evidence="2">Uncharacterized protein</fullName>
    </submittedName>
</protein>
<sequence length="286" mass="33445">MDPRVEYVSVPDLYTRFSTYVLTSIDPKDKSWWKWLSLAFTIGKPEGLPSWVPDLHEHRNLRETHILHQSASYWASTKKDFVPLRGPKLGQLVLRGKTVDEVAISYPEVIHNSSYWPYGSESDPLTYKWVGFLIRVAEWEEKLARDVLEGDSTDNQMRSFTDTGPRISLDTYWRTLIGNQVTLLEGHLVTCDSYDDFQTMCRRVREVAKTHDIRENPVTNPRPTHRRKIFPKQSSKCFQERTKKKARACCISLRWMLFKKDNCLQRKKDDSGSHRQAFSQARRSGF</sequence>
<dbReference type="OrthoDB" id="4476201at2759"/>
<dbReference type="Proteomes" id="UP000800040">
    <property type="component" value="Unassembled WGS sequence"/>
</dbReference>
<evidence type="ECO:0000313" key="2">
    <source>
        <dbReference type="EMBL" id="KAF1829097.1"/>
    </source>
</evidence>
<name>A0A6A5K3B9_9PLEO</name>
<proteinExistence type="predicted"/>
<evidence type="ECO:0000313" key="3">
    <source>
        <dbReference type="Proteomes" id="UP000800040"/>
    </source>
</evidence>
<organism evidence="2 3">
    <name type="scientific">Decorospora gaudefroyi</name>
    <dbReference type="NCBI Taxonomy" id="184978"/>
    <lineage>
        <taxon>Eukaryota</taxon>
        <taxon>Fungi</taxon>
        <taxon>Dikarya</taxon>
        <taxon>Ascomycota</taxon>
        <taxon>Pezizomycotina</taxon>
        <taxon>Dothideomycetes</taxon>
        <taxon>Pleosporomycetidae</taxon>
        <taxon>Pleosporales</taxon>
        <taxon>Pleosporineae</taxon>
        <taxon>Pleosporaceae</taxon>
        <taxon>Decorospora</taxon>
    </lineage>
</organism>
<feature type="region of interest" description="Disordered" evidence="1">
    <location>
        <begin position="266"/>
        <end position="286"/>
    </location>
</feature>
<evidence type="ECO:0000256" key="1">
    <source>
        <dbReference type="SAM" id="MobiDB-lite"/>
    </source>
</evidence>